<gene>
    <name evidence="1" type="ORF">KL86PLE_130270</name>
</gene>
<accession>A0A212LAR3</accession>
<organism evidence="1">
    <name type="scientific">uncultured Pleomorphomonas sp</name>
    <dbReference type="NCBI Taxonomy" id="442121"/>
    <lineage>
        <taxon>Bacteria</taxon>
        <taxon>Pseudomonadati</taxon>
        <taxon>Pseudomonadota</taxon>
        <taxon>Alphaproteobacteria</taxon>
        <taxon>Hyphomicrobiales</taxon>
        <taxon>Pleomorphomonadaceae</taxon>
        <taxon>Pleomorphomonas</taxon>
        <taxon>environmental samples</taxon>
    </lineage>
</organism>
<name>A0A212LAR3_9HYPH</name>
<dbReference type="SMART" id="SM00671">
    <property type="entry name" value="SEL1"/>
    <property type="match status" value="1"/>
</dbReference>
<dbReference type="InterPro" id="IPR011990">
    <property type="entry name" value="TPR-like_helical_dom_sf"/>
</dbReference>
<evidence type="ECO:0008006" key="2">
    <source>
        <dbReference type="Google" id="ProtNLM"/>
    </source>
</evidence>
<protein>
    <recommendedName>
        <fullName evidence="2">Sel1 repeat family protein</fullName>
    </recommendedName>
</protein>
<sequence length="88" mass="9744">MARLELNSIDQMAGGAGATSDILYELGVMYAVGREVEQNLIEAHKWFNIAAFRGSESAARYRRELAGEMSSAEIAAAQREAREWISLH</sequence>
<dbReference type="EMBL" id="FMJD01000005">
    <property type="protein sequence ID" value="SCM74577.1"/>
    <property type="molecule type" value="Genomic_DNA"/>
</dbReference>
<proteinExistence type="predicted"/>
<dbReference type="SUPFAM" id="SSF81901">
    <property type="entry name" value="HCP-like"/>
    <property type="match status" value="1"/>
</dbReference>
<dbReference type="InterPro" id="IPR006597">
    <property type="entry name" value="Sel1-like"/>
</dbReference>
<evidence type="ECO:0000313" key="1">
    <source>
        <dbReference type="EMBL" id="SCM74577.1"/>
    </source>
</evidence>
<dbReference type="RefSeq" id="WP_288199776.1">
    <property type="nucleotide sequence ID" value="NZ_LT608334.1"/>
</dbReference>
<reference evidence="1" key="1">
    <citation type="submission" date="2016-08" db="EMBL/GenBank/DDBJ databases">
        <authorList>
            <person name="Seilhamer J.J."/>
        </authorList>
    </citation>
    <scope>NUCLEOTIDE SEQUENCE</scope>
    <source>
        <strain evidence="1">86</strain>
    </source>
</reference>
<dbReference type="AlphaFoldDB" id="A0A212LAR3"/>
<dbReference type="Gene3D" id="1.25.40.10">
    <property type="entry name" value="Tetratricopeptide repeat domain"/>
    <property type="match status" value="1"/>
</dbReference>